<dbReference type="KEGG" id="mff:MFFC18_18670"/>
<keyword evidence="1" id="KW-1133">Transmembrane helix</keyword>
<dbReference type="AlphaFoldDB" id="A0A5B9PBY0"/>
<evidence type="ECO:0000313" key="2">
    <source>
        <dbReference type="EMBL" id="QEG22006.1"/>
    </source>
</evidence>
<proteinExistence type="predicted"/>
<protein>
    <submittedName>
        <fullName evidence="2">Uncharacterized protein</fullName>
    </submittedName>
</protein>
<gene>
    <name evidence="2" type="ORF">MFFC18_18670</name>
</gene>
<name>A0A5B9PBY0_9BACT</name>
<organism evidence="2 3">
    <name type="scientific">Mariniblastus fucicola</name>
    <dbReference type="NCBI Taxonomy" id="980251"/>
    <lineage>
        <taxon>Bacteria</taxon>
        <taxon>Pseudomonadati</taxon>
        <taxon>Planctomycetota</taxon>
        <taxon>Planctomycetia</taxon>
        <taxon>Pirellulales</taxon>
        <taxon>Pirellulaceae</taxon>
        <taxon>Mariniblastus</taxon>
    </lineage>
</organism>
<dbReference type="STRING" id="980251.GCA_001642875_00154"/>
<evidence type="ECO:0000256" key="1">
    <source>
        <dbReference type="SAM" id="Phobius"/>
    </source>
</evidence>
<feature type="transmembrane region" description="Helical" evidence="1">
    <location>
        <begin position="9"/>
        <end position="30"/>
    </location>
</feature>
<evidence type="ECO:0000313" key="3">
    <source>
        <dbReference type="Proteomes" id="UP000322214"/>
    </source>
</evidence>
<keyword evidence="3" id="KW-1185">Reference proteome</keyword>
<dbReference type="Proteomes" id="UP000322214">
    <property type="component" value="Chromosome"/>
</dbReference>
<keyword evidence="1" id="KW-0472">Membrane</keyword>
<keyword evidence="1" id="KW-0812">Transmembrane</keyword>
<sequence>MHAKPDLRVFFEAMISGSGSVIVAVIQRSWSAWLTYSYRRSTDSEMQSDMLILQSAR</sequence>
<accession>A0A5B9PBY0</accession>
<reference evidence="2 3" key="1">
    <citation type="submission" date="2019-08" db="EMBL/GenBank/DDBJ databases">
        <title>Deep-cultivation of Planctomycetes and their phenomic and genomic characterization uncovers novel biology.</title>
        <authorList>
            <person name="Wiegand S."/>
            <person name="Jogler M."/>
            <person name="Boedeker C."/>
            <person name="Pinto D."/>
            <person name="Vollmers J."/>
            <person name="Rivas-Marin E."/>
            <person name="Kohn T."/>
            <person name="Peeters S.H."/>
            <person name="Heuer A."/>
            <person name="Rast P."/>
            <person name="Oberbeckmann S."/>
            <person name="Bunk B."/>
            <person name="Jeske O."/>
            <person name="Meyerdierks A."/>
            <person name="Storesund J.E."/>
            <person name="Kallscheuer N."/>
            <person name="Luecker S."/>
            <person name="Lage O.M."/>
            <person name="Pohl T."/>
            <person name="Merkel B.J."/>
            <person name="Hornburger P."/>
            <person name="Mueller R.-W."/>
            <person name="Bruemmer F."/>
            <person name="Labrenz M."/>
            <person name="Spormann A.M."/>
            <person name="Op den Camp H."/>
            <person name="Overmann J."/>
            <person name="Amann R."/>
            <person name="Jetten M.S.M."/>
            <person name="Mascher T."/>
            <person name="Medema M.H."/>
            <person name="Devos D.P."/>
            <person name="Kaster A.-K."/>
            <person name="Ovreas L."/>
            <person name="Rohde M."/>
            <person name="Galperin M.Y."/>
            <person name="Jogler C."/>
        </authorList>
    </citation>
    <scope>NUCLEOTIDE SEQUENCE [LARGE SCALE GENOMIC DNA]</scope>
    <source>
        <strain evidence="2 3">FC18</strain>
    </source>
</reference>
<dbReference type="EMBL" id="CP042912">
    <property type="protein sequence ID" value="QEG22006.1"/>
    <property type="molecule type" value="Genomic_DNA"/>
</dbReference>